<keyword evidence="1" id="KW-0812">Transmembrane</keyword>
<organism evidence="2 4">
    <name type="scientific">Stutzerimonas balearica DSM 6083</name>
    <dbReference type="NCBI Taxonomy" id="1123016"/>
    <lineage>
        <taxon>Bacteria</taxon>
        <taxon>Pseudomonadati</taxon>
        <taxon>Pseudomonadota</taxon>
        <taxon>Gammaproteobacteria</taxon>
        <taxon>Pseudomonadales</taxon>
        <taxon>Pseudomonadaceae</taxon>
        <taxon>Stutzerimonas</taxon>
    </lineage>
</organism>
<evidence type="ECO:0000256" key="1">
    <source>
        <dbReference type="SAM" id="Phobius"/>
    </source>
</evidence>
<dbReference type="Proteomes" id="UP000031271">
    <property type="component" value="Chromosome"/>
</dbReference>
<dbReference type="InterPro" id="IPR032092">
    <property type="entry name" value="PilW"/>
</dbReference>
<keyword evidence="5" id="KW-1185">Reference proteome</keyword>
<dbReference type="Pfam" id="PF07963">
    <property type="entry name" value="N_methyl"/>
    <property type="match status" value="1"/>
</dbReference>
<feature type="transmembrane region" description="Helical" evidence="1">
    <location>
        <begin position="12"/>
        <end position="33"/>
    </location>
</feature>
<name>A0A8D3XZ73_9GAMM</name>
<dbReference type="EMBL" id="FNHO01000007">
    <property type="protein sequence ID" value="SDM68087.1"/>
    <property type="molecule type" value="Genomic_DNA"/>
</dbReference>
<proteinExistence type="predicted"/>
<reference evidence="3 5" key="2">
    <citation type="submission" date="2016-10" db="EMBL/GenBank/DDBJ databases">
        <authorList>
            <person name="Varghese N."/>
            <person name="Submissions S."/>
        </authorList>
    </citation>
    <scope>NUCLEOTIDE SEQUENCE [LARGE SCALE GENOMIC DNA]</scope>
    <source>
        <strain evidence="3 5">DSM 6083</strain>
    </source>
</reference>
<dbReference type="RefSeq" id="WP_052264514.1">
    <property type="nucleotide sequence ID" value="NZ_CP007511.1"/>
</dbReference>
<dbReference type="AlphaFoldDB" id="A0A8D3XZ73"/>
<evidence type="ECO:0000313" key="5">
    <source>
        <dbReference type="Proteomes" id="UP000182276"/>
    </source>
</evidence>
<reference evidence="2 4" key="3">
    <citation type="journal article" name="Genome Announc.">
        <title>Complete Genome Sequence of Pseudomonas balearica DSM 6083T.</title>
        <authorList>
            <person name="Bennasar-Figueras A."/>
            <person name="Salva-Serra F."/>
            <person name="Jaen-Luchoro D."/>
            <person name="Segui C."/>
            <person name="Aliaga F."/>
            <person name="Busquets A."/>
            <person name="Gomila M."/>
            <person name="Moore E.R."/>
            <person name="Lalucat J."/>
        </authorList>
    </citation>
    <scope>NUCLEOTIDE SEQUENCE [LARGE SCALE GENOMIC DNA]</scope>
    <source>
        <strain evidence="4">DSM 6083</strain>
        <strain evidence="2">DSM6083</strain>
    </source>
</reference>
<protein>
    <submittedName>
        <fullName evidence="2 3">Pilus assembly protein PilW</fullName>
    </submittedName>
</protein>
<dbReference type="EMBL" id="CP007511">
    <property type="protein sequence ID" value="AJE14261.1"/>
    <property type="molecule type" value="Genomic_DNA"/>
</dbReference>
<evidence type="ECO:0000313" key="3">
    <source>
        <dbReference type="EMBL" id="SDM68087.1"/>
    </source>
</evidence>
<dbReference type="InterPro" id="IPR012902">
    <property type="entry name" value="N_methyl_site"/>
</dbReference>
<dbReference type="Proteomes" id="UP000182276">
    <property type="component" value="Unassembled WGS sequence"/>
</dbReference>
<gene>
    <name evidence="2" type="ORF">CL52_04130</name>
    <name evidence="3" type="ORF">SAMN05660875_107135</name>
</gene>
<keyword evidence="1" id="KW-0472">Membrane</keyword>
<sequence>MNYNRSKGLSLVELMVALVLSLVIGAAVMQMFLSSKTTYRVQDAMSRLQENGRFAVGLIAAESRMAGYMGCGNIDEIGINVIASPPPLDATNPLGEIMGGADNVASGNVWGATVGTDVLTIRKASNLGLQLTGNMAVDNANIQVLDNRLGLEAGDTLFIADCVSADIFRATSVSAAGGKTTVAHANNLNTSNRLSKAYGVDAEVMAFEQIDFFIRDTARLSSDGTPVRALWMQRRFANRSDTSANPAELVDGVEDFQVEYGIKTANSPVANEYRSADDVTDWSRVVSVRFRLLLSSTDDNVTAKAGDAVQSINFNGTAVAADGRLRQTFGSVVAVRNRVR</sequence>
<dbReference type="KEGG" id="pbm:CL52_04130"/>
<evidence type="ECO:0000313" key="4">
    <source>
        <dbReference type="Proteomes" id="UP000031271"/>
    </source>
</evidence>
<dbReference type="Pfam" id="PF16074">
    <property type="entry name" value="PilW"/>
    <property type="match status" value="1"/>
</dbReference>
<dbReference type="GeneID" id="77259103"/>
<reference evidence="4" key="1">
    <citation type="submission" date="2014-03" db="EMBL/GenBank/DDBJ databases">
        <title>Complete genome of Pseudomonas balearica DSM 6083T, a sewage water isolate from an enrichment with 2-methylnaphthalene.</title>
        <authorList>
            <person name="Salva-Serra F."/>
            <person name="Jaen-Luchoro D."/>
            <person name="Busquets A."/>
            <person name="Pena A."/>
            <person name="Gomila M."/>
            <person name="Bosch R."/>
            <person name="Nogales B."/>
            <person name="Garcia-Valdes E."/>
            <person name="Lalucat J."/>
            <person name="Bennasar A."/>
        </authorList>
    </citation>
    <scope>NUCLEOTIDE SEQUENCE [LARGE SCALE GENOMIC DNA]</scope>
    <source>
        <strain evidence="4">DSM 6083</strain>
    </source>
</reference>
<evidence type="ECO:0000313" key="2">
    <source>
        <dbReference type="EMBL" id="AJE14261.1"/>
    </source>
</evidence>
<dbReference type="GO" id="GO:0043683">
    <property type="term" value="P:type IV pilus assembly"/>
    <property type="evidence" value="ECO:0007669"/>
    <property type="project" value="InterPro"/>
</dbReference>
<keyword evidence="1" id="KW-1133">Transmembrane helix</keyword>
<dbReference type="PROSITE" id="PS00409">
    <property type="entry name" value="PROKAR_NTER_METHYL"/>
    <property type="match status" value="1"/>
</dbReference>
<accession>A0A8D3XZ73</accession>